<comment type="caution">
    <text evidence="1">The sequence shown here is derived from an EMBL/GenBank/DDBJ whole genome shotgun (WGS) entry which is preliminary data.</text>
</comment>
<evidence type="ECO:0000313" key="2">
    <source>
        <dbReference type="Proteomes" id="UP001141259"/>
    </source>
</evidence>
<dbReference type="PROSITE" id="PS51257">
    <property type="entry name" value="PROKAR_LIPOPROTEIN"/>
    <property type="match status" value="1"/>
</dbReference>
<gene>
    <name evidence="1" type="ORF">NZH93_09130</name>
</gene>
<evidence type="ECO:0000313" key="1">
    <source>
        <dbReference type="EMBL" id="MCS7477014.1"/>
    </source>
</evidence>
<keyword evidence="2" id="KW-1185">Reference proteome</keyword>
<sequence length="77" mass="8278">MSLIERLRLSTMSWQESPPVIVGVGYSTFACLIDATRAFAAALAGPDHGEGPSRSGWIARGCVIRLGYGRVPVERES</sequence>
<dbReference type="AlphaFoldDB" id="A0A9X2ZZ41"/>
<dbReference type="RefSeq" id="WP_259622527.1">
    <property type="nucleotide sequence ID" value="NZ_JANYMP010000003.1"/>
</dbReference>
<accession>A0A9X2ZZ41</accession>
<dbReference type="Proteomes" id="UP001141259">
    <property type="component" value="Unassembled WGS sequence"/>
</dbReference>
<reference evidence="1" key="1">
    <citation type="submission" date="2022-08" db="EMBL/GenBank/DDBJ databases">
        <authorList>
            <person name="Tistechok S."/>
            <person name="Samborskyy M."/>
            <person name="Roman I."/>
        </authorList>
    </citation>
    <scope>NUCLEOTIDE SEQUENCE</scope>
    <source>
        <strain evidence="1">DSM 103496</strain>
    </source>
</reference>
<protein>
    <submittedName>
        <fullName evidence="1">Uncharacterized protein</fullName>
    </submittedName>
</protein>
<organism evidence="1 2">
    <name type="scientific">Umezawaea endophytica</name>
    <dbReference type="NCBI Taxonomy" id="1654476"/>
    <lineage>
        <taxon>Bacteria</taxon>
        <taxon>Bacillati</taxon>
        <taxon>Actinomycetota</taxon>
        <taxon>Actinomycetes</taxon>
        <taxon>Pseudonocardiales</taxon>
        <taxon>Pseudonocardiaceae</taxon>
        <taxon>Umezawaea</taxon>
    </lineage>
</organism>
<proteinExistence type="predicted"/>
<dbReference type="EMBL" id="JANYMP010000003">
    <property type="protein sequence ID" value="MCS7477014.1"/>
    <property type="molecule type" value="Genomic_DNA"/>
</dbReference>
<name>A0A9X2ZZ41_9PSEU</name>